<dbReference type="EMBL" id="CP003257">
    <property type="protein sequence ID" value="AEX84719.1"/>
    <property type="molecule type" value="Genomic_DNA"/>
</dbReference>
<reference evidence="3" key="2">
    <citation type="submission" date="2012-01" db="EMBL/GenBank/DDBJ databases">
        <title>Complete sequence of chromosome of Marinitoga piezophila KA3.</title>
        <authorList>
            <person name="Lucas S."/>
            <person name="Han J."/>
            <person name="Lapidus A."/>
            <person name="Cheng J.-F."/>
            <person name="Goodwin L."/>
            <person name="Pitluck S."/>
            <person name="Peters L."/>
            <person name="Mikhailova N."/>
            <person name="Teshima H."/>
            <person name="Detter J.C."/>
            <person name="Han C."/>
            <person name="Tapia R."/>
            <person name="Land M."/>
            <person name="Hauser L."/>
            <person name="Kyrpides N."/>
            <person name="Ivanova N."/>
            <person name="Pagani I."/>
            <person name="Jebbar M."/>
            <person name="Vannier P."/>
            <person name="Oger P."/>
            <person name="Cario A."/>
            <person name="Bartlett D."/>
            <person name="Noll K.M."/>
            <person name="Woyke T."/>
        </authorList>
    </citation>
    <scope>NUCLEOTIDE SEQUENCE [LARGE SCALE GENOMIC DNA]</scope>
    <source>
        <strain evidence="3">DSM 14283 / JCM 11233 / KA3</strain>
    </source>
</reference>
<dbReference type="SUPFAM" id="SSF53067">
    <property type="entry name" value="Actin-like ATPase domain"/>
    <property type="match status" value="2"/>
</dbReference>
<dbReference type="PANTHER" id="PTHR32432">
    <property type="entry name" value="CELL DIVISION PROTEIN FTSA-RELATED"/>
    <property type="match status" value="1"/>
</dbReference>
<evidence type="ECO:0000313" key="2">
    <source>
        <dbReference type="EMBL" id="AEX84719.1"/>
    </source>
</evidence>
<evidence type="ECO:0000259" key="1">
    <source>
        <dbReference type="SMART" id="SM00842"/>
    </source>
</evidence>
<keyword evidence="3" id="KW-1185">Reference proteome</keyword>
<feature type="domain" description="SHS2" evidence="1">
    <location>
        <begin position="6"/>
        <end position="193"/>
    </location>
</feature>
<dbReference type="KEGG" id="mpz:Marpi_0267"/>
<reference evidence="2 3" key="1">
    <citation type="journal article" date="2012" name="J. Bacteriol.">
        <title>Complete Genome Sequence of the Thermophilic, Piezophilic, Heterotrophic Bacterium Marinitoga piezophila KA3.</title>
        <authorList>
            <person name="Lucas S."/>
            <person name="Han J."/>
            <person name="Lapidus A."/>
            <person name="Cheng J.F."/>
            <person name="Goodwin L.A."/>
            <person name="Pitluck S."/>
            <person name="Peters L."/>
            <person name="Mikhailova N."/>
            <person name="Teshima H."/>
            <person name="Detter J.C."/>
            <person name="Han C."/>
            <person name="Tapia R."/>
            <person name="Land M."/>
            <person name="Hauser L."/>
            <person name="Kyrpides N.C."/>
            <person name="Ivanova N."/>
            <person name="Pagani I."/>
            <person name="Vannier P."/>
            <person name="Oger P."/>
            <person name="Bartlett D.H."/>
            <person name="Noll K.M."/>
            <person name="Woyke T."/>
            <person name="Jebbar M."/>
        </authorList>
    </citation>
    <scope>NUCLEOTIDE SEQUENCE [LARGE SCALE GENOMIC DNA]</scope>
    <source>
        <strain evidence="3">DSM 14283 / JCM 11233 / KA3</strain>
    </source>
</reference>
<dbReference type="InterPro" id="IPR050696">
    <property type="entry name" value="FtsA/MreB"/>
</dbReference>
<dbReference type="GO" id="GO:0051301">
    <property type="term" value="P:cell division"/>
    <property type="evidence" value="ECO:0007669"/>
    <property type="project" value="UniProtKB-KW"/>
</dbReference>
<dbReference type="Pfam" id="PF14450">
    <property type="entry name" value="FtsA"/>
    <property type="match status" value="1"/>
</dbReference>
<proteinExistence type="predicted"/>
<dbReference type="GO" id="GO:0009898">
    <property type="term" value="C:cytoplasmic side of plasma membrane"/>
    <property type="evidence" value="ECO:0007669"/>
    <property type="project" value="TreeGrafter"/>
</dbReference>
<dbReference type="HOGENOM" id="CLU_626782_0_0_0"/>
<dbReference type="AlphaFoldDB" id="H2J3Z1"/>
<gene>
    <name evidence="2" type="ordered locus">Marpi_0267</name>
</gene>
<dbReference type="PANTHER" id="PTHR32432:SF4">
    <property type="entry name" value="CELL DIVISION PROTEIN FTSA"/>
    <property type="match status" value="1"/>
</dbReference>
<dbReference type="SMART" id="SM00842">
    <property type="entry name" value="FtsA"/>
    <property type="match status" value="1"/>
</dbReference>
<keyword evidence="2" id="KW-0132">Cell division</keyword>
<dbReference type="RefSeq" id="WP_014295791.1">
    <property type="nucleotide sequence ID" value="NC_016751.1"/>
</dbReference>
<dbReference type="InterPro" id="IPR003494">
    <property type="entry name" value="SHS2_FtsA"/>
</dbReference>
<protein>
    <submittedName>
        <fullName evidence="2">Actin-like ATPase involved in cell division</fullName>
    </submittedName>
</protein>
<dbReference type="STRING" id="443254.Marpi_0267"/>
<dbReference type="eggNOG" id="COG0849">
    <property type="taxonomic scope" value="Bacteria"/>
</dbReference>
<evidence type="ECO:0000313" key="3">
    <source>
        <dbReference type="Proteomes" id="UP000007161"/>
    </source>
</evidence>
<accession>H2J3Z1</accession>
<name>H2J3Z1_MARPK</name>
<dbReference type="Gene3D" id="3.30.420.40">
    <property type="match status" value="2"/>
</dbReference>
<dbReference type="Proteomes" id="UP000007161">
    <property type="component" value="Chromosome"/>
</dbReference>
<dbReference type="OrthoDB" id="43162at2"/>
<dbReference type="InterPro" id="IPR043129">
    <property type="entry name" value="ATPase_NBD"/>
</dbReference>
<dbReference type="GO" id="GO:0032153">
    <property type="term" value="C:cell division site"/>
    <property type="evidence" value="ECO:0007669"/>
    <property type="project" value="TreeGrafter"/>
</dbReference>
<sequence>MAKKVIYAIDIGNYYVKGIAIEENRGNFQLISSAIERAEGIVKGQIQDVKSLRKKIENVIYSLEGENSKAREIEIIISYATNELKISRENYTLEFTEPKEITEMDLEKIKANIQQKYSESNKEVLDIKFVDFEVDEKRVKNPVAFVANYSLNSTINVVWVPENSFAPIRNTIKNLIEGEIPIYDSTLAAAYGVTNTSDRNLGVGIIDLGHSKARMLLFKDGIPKFYLDFEVGVEYVLKDIMHVLKTSEKEALRLLEDHAVCLQDTKAVKKIDYLSLVGDHYEYTTQNLLNKIVFARVREIINKLNSDLAKLEYENTVEIAGGLQAGVVHTGGGARIKNIEKTISDFMGLQTRLGIAVNNSSNFYIENAEEIYKDPLFAPLIGTINLYFSGTNIPKLYIEESEENIIENNPRIQEKQEKKSGFFAKLGRILLGGNEDAI</sequence>
<keyword evidence="2" id="KW-0131">Cell cycle</keyword>
<organism evidence="2 3">
    <name type="scientific">Marinitoga piezophila (strain DSM 14283 / JCM 11233 / KA3)</name>
    <dbReference type="NCBI Taxonomy" id="443254"/>
    <lineage>
        <taxon>Bacteria</taxon>
        <taxon>Thermotogati</taxon>
        <taxon>Thermotogota</taxon>
        <taxon>Thermotogae</taxon>
        <taxon>Petrotogales</taxon>
        <taxon>Petrotogaceae</taxon>
        <taxon>Marinitoga</taxon>
    </lineage>
</organism>